<dbReference type="OrthoDB" id="9133772at2"/>
<sequence>MTRNDYKKARRLLRDNGRYALRWLPADVAAVMDRLMFTKTRDPLADRAFMKDYDRRLAG</sequence>
<dbReference type="RefSeq" id="WP_071069062.1">
    <property type="nucleotide sequence ID" value="NZ_CABPSX010000002.1"/>
</dbReference>
<dbReference type="EMBL" id="CABPSX010000002">
    <property type="protein sequence ID" value="VVG70457.1"/>
    <property type="molecule type" value="Genomic_DNA"/>
</dbReference>
<proteinExistence type="predicted"/>
<gene>
    <name evidence="1" type="ORF">PAP18089_01417</name>
</gene>
<dbReference type="Proteomes" id="UP000364291">
    <property type="component" value="Unassembled WGS sequence"/>
</dbReference>
<evidence type="ECO:0000313" key="1">
    <source>
        <dbReference type="EMBL" id="VVG70457.1"/>
    </source>
</evidence>
<organism evidence="1 2">
    <name type="scientific">Pandoraea apista</name>
    <dbReference type="NCBI Taxonomy" id="93218"/>
    <lineage>
        <taxon>Bacteria</taxon>
        <taxon>Pseudomonadati</taxon>
        <taxon>Pseudomonadota</taxon>
        <taxon>Betaproteobacteria</taxon>
        <taxon>Burkholderiales</taxon>
        <taxon>Burkholderiaceae</taxon>
        <taxon>Pandoraea</taxon>
    </lineage>
</organism>
<dbReference type="AlphaFoldDB" id="A0A5E5P1X7"/>
<protein>
    <submittedName>
        <fullName evidence="1">Uncharacterized protein</fullName>
    </submittedName>
</protein>
<evidence type="ECO:0000313" key="2">
    <source>
        <dbReference type="Proteomes" id="UP000364291"/>
    </source>
</evidence>
<reference evidence="1 2" key="1">
    <citation type="submission" date="2019-08" db="EMBL/GenBank/DDBJ databases">
        <authorList>
            <person name="Peeters C."/>
        </authorList>
    </citation>
    <scope>NUCLEOTIDE SEQUENCE [LARGE SCALE GENOMIC DNA]</scope>
    <source>
        <strain evidence="1 2">LMG 18089</strain>
    </source>
</reference>
<accession>A0A5E5P1X7</accession>
<name>A0A5E5P1X7_9BURK</name>